<protein>
    <recommendedName>
        <fullName evidence="1">DUF3887 domain-containing protein</fullName>
    </recommendedName>
</protein>
<proteinExistence type="predicted"/>
<keyword evidence="3" id="KW-1185">Reference proteome</keyword>
<comment type="caution">
    <text evidence="2">The sequence shown here is derived from an EMBL/GenBank/DDBJ whole genome shotgun (WGS) entry which is preliminary data.</text>
</comment>
<dbReference type="EMBL" id="LGHJ01000018">
    <property type="protein sequence ID" value="KPL74185.1"/>
    <property type="molecule type" value="Genomic_DNA"/>
</dbReference>
<dbReference type="OrthoDB" id="166538at2"/>
<name>A0A0P6XH04_9CHLR</name>
<reference evidence="2 3" key="1">
    <citation type="submission" date="2015-07" db="EMBL/GenBank/DDBJ databases">
        <title>Draft genome of Bellilinea caldifistulae DSM 17877.</title>
        <authorList>
            <person name="Hemp J."/>
            <person name="Ward L.M."/>
            <person name="Pace L.A."/>
            <person name="Fischer W.W."/>
        </authorList>
    </citation>
    <scope>NUCLEOTIDE SEQUENCE [LARGE SCALE GENOMIC DNA]</scope>
    <source>
        <strain evidence="2 3">GOMI-1</strain>
    </source>
</reference>
<dbReference type="STRING" id="360411.AC812_12765"/>
<dbReference type="InterPro" id="IPR024981">
    <property type="entry name" value="DUF3887"/>
</dbReference>
<dbReference type="PROSITE" id="PS51257">
    <property type="entry name" value="PROKAR_LIPOPROTEIN"/>
    <property type="match status" value="1"/>
</dbReference>
<dbReference type="Gene3D" id="3.10.450.590">
    <property type="match status" value="1"/>
</dbReference>
<gene>
    <name evidence="2" type="ORF">AC812_12765</name>
</gene>
<accession>A0A0P6XH04</accession>
<sequence>MQKYHPFHRIVGMLIIASLLIGGCALLSPAQSKTVTLEGEEREAVLEYAAPMGENLIAGLINRDYPTFSKDFDANMQKGMDEAAFEKLLSTLTDKLGAYQSHEISQVLQDEKYTIVIYRLTYEKDNLVTMRIVFNRAEPHLISGLWFDSPELRKK</sequence>
<feature type="domain" description="DUF3887" evidence="1">
    <location>
        <begin position="54"/>
        <end position="136"/>
    </location>
</feature>
<dbReference type="AlphaFoldDB" id="A0A0P6XH04"/>
<dbReference type="RefSeq" id="WP_061915356.1">
    <property type="nucleotide sequence ID" value="NZ_DF967971.1"/>
</dbReference>
<evidence type="ECO:0000259" key="1">
    <source>
        <dbReference type="Pfam" id="PF13026"/>
    </source>
</evidence>
<evidence type="ECO:0000313" key="2">
    <source>
        <dbReference type="EMBL" id="KPL74185.1"/>
    </source>
</evidence>
<dbReference type="Proteomes" id="UP000050514">
    <property type="component" value="Unassembled WGS sequence"/>
</dbReference>
<evidence type="ECO:0000313" key="3">
    <source>
        <dbReference type="Proteomes" id="UP000050514"/>
    </source>
</evidence>
<dbReference type="Pfam" id="PF13026">
    <property type="entry name" value="DUF3887"/>
    <property type="match status" value="1"/>
</dbReference>
<organism evidence="2 3">
    <name type="scientific">Bellilinea caldifistulae</name>
    <dbReference type="NCBI Taxonomy" id="360411"/>
    <lineage>
        <taxon>Bacteria</taxon>
        <taxon>Bacillati</taxon>
        <taxon>Chloroflexota</taxon>
        <taxon>Anaerolineae</taxon>
        <taxon>Anaerolineales</taxon>
        <taxon>Anaerolineaceae</taxon>
        <taxon>Bellilinea</taxon>
    </lineage>
</organism>